<evidence type="ECO:0008006" key="3">
    <source>
        <dbReference type="Google" id="ProtNLM"/>
    </source>
</evidence>
<dbReference type="RefSeq" id="WP_083553582.1">
    <property type="nucleotide sequence ID" value="NZ_FQXU01000013.1"/>
</dbReference>
<dbReference type="EMBL" id="FQXU01000013">
    <property type="protein sequence ID" value="SHI35731.1"/>
    <property type="molecule type" value="Genomic_DNA"/>
</dbReference>
<name>A0A1M6AH66_9CLOT</name>
<proteinExistence type="predicted"/>
<evidence type="ECO:0000313" key="1">
    <source>
        <dbReference type="EMBL" id="SHI35731.1"/>
    </source>
</evidence>
<evidence type="ECO:0000313" key="2">
    <source>
        <dbReference type="Proteomes" id="UP000184241"/>
    </source>
</evidence>
<dbReference type="Pfam" id="PF19591">
    <property type="entry name" value="DUF6096"/>
    <property type="match status" value="1"/>
</dbReference>
<sequence>MLFKTFKVGDKELKLRLRGRDCVALESSIGESPLNKLIECQSGKVPSVTFMISVLHASLQALEHGYNTDKTYDLYDEYIENGGTVTDLLEELIDVFEVSGFFKKDALKEGDKNKEELKAI</sequence>
<dbReference type="Proteomes" id="UP000184241">
    <property type="component" value="Unassembled WGS sequence"/>
</dbReference>
<reference evidence="1 2" key="1">
    <citation type="submission" date="2016-11" db="EMBL/GenBank/DDBJ databases">
        <authorList>
            <person name="Jaros S."/>
            <person name="Januszkiewicz K."/>
            <person name="Wedrychowicz H."/>
        </authorList>
    </citation>
    <scope>NUCLEOTIDE SEQUENCE [LARGE SCALE GENOMIC DNA]</scope>
    <source>
        <strain evidence="1 2">DSM 6191</strain>
    </source>
</reference>
<accession>A0A1M6AH66</accession>
<dbReference type="AlphaFoldDB" id="A0A1M6AH66"/>
<protein>
    <recommendedName>
        <fullName evidence="3">Phage tail assembly chaperone protein, TAC</fullName>
    </recommendedName>
</protein>
<dbReference type="InterPro" id="IPR046078">
    <property type="entry name" value="DUF6096"/>
</dbReference>
<organism evidence="1 2">
    <name type="scientific">Clostridium intestinale DSM 6191</name>
    <dbReference type="NCBI Taxonomy" id="1121320"/>
    <lineage>
        <taxon>Bacteria</taxon>
        <taxon>Bacillati</taxon>
        <taxon>Bacillota</taxon>
        <taxon>Clostridia</taxon>
        <taxon>Eubacteriales</taxon>
        <taxon>Clostridiaceae</taxon>
        <taxon>Clostridium</taxon>
    </lineage>
</organism>
<gene>
    <name evidence="1" type="ORF">SAMN02745941_03662</name>
</gene>